<keyword evidence="4" id="KW-0904">Protein phosphatase</keyword>
<accession>A0A1G6STF1</accession>
<dbReference type="SUPFAM" id="SSF52788">
    <property type="entry name" value="Phosphotyrosine protein phosphatases I"/>
    <property type="match status" value="1"/>
</dbReference>
<organism evidence="8 9">
    <name type="scientific">Auraticoccus monumenti</name>
    <dbReference type="NCBI Taxonomy" id="675864"/>
    <lineage>
        <taxon>Bacteria</taxon>
        <taxon>Bacillati</taxon>
        <taxon>Actinomycetota</taxon>
        <taxon>Actinomycetes</taxon>
        <taxon>Propionibacteriales</taxon>
        <taxon>Propionibacteriaceae</taxon>
        <taxon>Auraticoccus</taxon>
    </lineage>
</organism>
<keyword evidence="9" id="KW-1185">Reference proteome</keyword>
<dbReference type="PRINTS" id="PR00719">
    <property type="entry name" value="LMWPTPASE"/>
</dbReference>
<evidence type="ECO:0000256" key="6">
    <source>
        <dbReference type="SAM" id="MobiDB-lite"/>
    </source>
</evidence>
<comment type="similarity">
    <text evidence="1">Belongs to the low molecular weight phosphotyrosine protein phosphatase family.</text>
</comment>
<feature type="region of interest" description="Disordered" evidence="6">
    <location>
        <begin position="1"/>
        <end position="21"/>
    </location>
</feature>
<evidence type="ECO:0000313" key="8">
    <source>
        <dbReference type="EMBL" id="SDD19556.1"/>
    </source>
</evidence>
<dbReference type="EC" id="3.1.3.48" evidence="2"/>
<dbReference type="AlphaFoldDB" id="A0A1G6STF1"/>
<dbReference type="SMART" id="SM00226">
    <property type="entry name" value="LMWPc"/>
    <property type="match status" value="1"/>
</dbReference>
<evidence type="ECO:0000256" key="3">
    <source>
        <dbReference type="ARBA" id="ARBA00022801"/>
    </source>
</evidence>
<dbReference type="CDD" id="cd16343">
    <property type="entry name" value="LMWPTP"/>
    <property type="match status" value="1"/>
</dbReference>
<dbReference type="InterPro" id="IPR050438">
    <property type="entry name" value="LMW_PTPase"/>
</dbReference>
<dbReference type="InterPro" id="IPR017867">
    <property type="entry name" value="Tyr_phospatase_low_mol_wt"/>
</dbReference>
<dbReference type="STRING" id="675864.SAMN04489747_0408"/>
<feature type="active site" evidence="5">
    <location>
        <position position="37"/>
    </location>
</feature>
<evidence type="ECO:0000256" key="4">
    <source>
        <dbReference type="ARBA" id="ARBA00022912"/>
    </source>
</evidence>
<dbReference type="EMBL" id="LT629688">
    <property type="protein sequence ID" value="SDD19556.1"/>
    <property type="molecule type" value="Genomic_DNA"/>
</dbReference>
<sequence length="179" mass="19293">MSAPDQDGVSAPDQDGVSAPDQDVREVVFVCWGNICRSPMAERVARKWAENQGLDGVRFTSAGTSTEELGNPVDPRARVWLERHGYDADDHVASQVSADEIAGAELVVAMEDVHVRRMEQITGHRNDNVRLLTDFDPAAPEGAGVPDPWYGGGEGFGDTLASIEAAMPGLFRALQGHRP</sequence>
<proteinExistence type="inferred from homology"/>
<dbReference type="Gene3D" id="3.40.50.2300">
    <property type="match status" value="1"/>
</dbReference>
<feature type="domain" description="Phosphotyrosine protein phosphatase I" evidence="7">
    <location>
        <begin position="25"/>
        <end position="173"/>
    </location>
</feature>
<dbReference type="InterPro" id="IPR036196">
    <property type="entry name" value="Ptyr_pPase_sf"/>
</dbReference>
<protein>
    <recommendedName>
        <fullName evidence="2">protein-tyrosine-phosphatase</fullName>
        <ecNumber evidence="2">3.1.3.48</ecNumber>
    </recommendedName>
</protein>
<evidence type="ECO:0000256" key="5">
    <source>
        <dbReference type="PIRSR" id="PIRSR617867-1"/>
    </source>
</evidence>
<dbReference type="GO" id="GO:0004725">
    <property type="term" value="F:protein tyrosine phosphatase activity"/>
    <property type="evidence" value="ECO:0007669"/>
    <property type="project" value="UniProtKB-EC"/>
</dbReference>
<evidence type="ECO:0000313" key="9">
    <source>
        <dbReference type="Proteomes" id="UP000198546"/>
    </source>
</evidence>
<dbReference type="Pfam" id="PF01451">
    <property type="entry name" value="LMWPc"/>
    <property type="match status" value="1"/>
</dbReference>
<gene>
    <name evidence="8" type="ORF">SAMN04489747_0408</name>
</gene>
<dbReference type="PANTHER" id="PTHR11717:SF7">
    <property type="entry name" value="LOW MOLECULAR WEIGHT PHOSPHOTYROSINE PROTEIN PHOSPHATASE"/>
    <property type="match status" value="1"/>
</dbReference>
<evidence type="ECO:0000256" key="1">
    <source>
        <dbReference type="ARBA" id="ARBA00011063"/>
    </source>
</evidence>
<keyword evidence="3" id="KW-0378">Hydrolase</keyword>
<reference evidence="8 9" key="1">
    <citation type="submission" date="2016-10" db="EMBL/GenBank/DDBJ databases">
        <authorList>
            <person name="de Groot N.N."/>
        </authorList>
    </citation>
    <scope>NUCLEOTIDE SEQUENCE [LARGE SCALE GENOMIC DNA]</scope>
    <source>
        <strain evidence="8 9">MON 2.2</strain>
    </source>
</reference>
<feature type="active site" description="Nucleophile" evidence="5">
    <location>
        <position position="31"/>
    </location>
</feature>
<feature type="active site" description="Proton donor" evidence="5">
    <location>
        <position position="147"/>
    </location>
</feature>
<evidence type="ECO:0000259" key="7">
    <source>
        <dbReference type="SMART" id="SM00226"/>
    </source>
</evidence>
<name>A0A1G6STF1_9ACTN</name>
<dbReference type="InterPro" id="IPR023485">
    <property type="entry name" value="Ptyr_pPase"/>
</dbReference>
<dbReference type="Proteomes" id="UP000198546">
    <property type="component" value="Chromosome i"/>
</dbReference>
<dbReference type="PANTHER" id="PTHR11717">
    <property type="entry name" value="LOW MOLECULAR WEIGHT PROTEIN TYROSINE PHOSPHATASE"/>
    <property type="match status" value="1"/>
</dbReference>
<evidence type="ECO:0000256" key="2">
    <source>
        <dbReference type="ARBA" id="ARBA00013064"/>
    </source>
</evidence>